<feature type="compositionally biased region" description="Polar residues" evidence="1">
    <location>
        <begin position="84"/>
        <end position="95"/>
    </location>
</feature>
<evidence type="ECO:0000313" key="3">
    <source>
        <dbReference type="Proteomes" id="UP001211907"/>
    </source>
</evidence>
<evidence type="ECO:0000313" key="2">
    <source>
        <dbReference type="EMBL" id="KAJ3135755.1"/>
    </source>
</evidence>
<feature type="region of interest" description="Disordered" evidence="1">
    <location>
        <begin position="1"/>
        <end position="38"/>
    </location>
</feature>
<accession>A0AAD5TD41</accession>
<feature type="compositionally biased region" description="Low complexity" evidence="1">
    <location>
        <begin position="96"/>
        <end position="123"/>
    </location>
</feature>
<gene>
    <name evidence="2" type="ORF">HK100_002400</name>
</gene>
<name>A0AAD5TD41_9FUNG</name>
<feature type="compositionally biased region" description="Basic residues" evidence="1">
    <location>
        <begin position="1"/>
        <end position="12"/>
    </location>
</feature>
<feature type="region of interest" description="Disordered" evidence="1">
    <location>
        <begin position="84"/>
        <end position="126"/>
    </location>
</feature>
<protein>
    <submittedName>
        <fullName evidence="2">Uncharacterized protein</fullName>
    </submittedName>
</protein>
<sequence>MSRGRSHSRNRSRSPTGFDVFRRAPSTSANAISEKEPIQIPKNPMVTVTPIIHRTFVRPKSATKLQSMATFMWPVKIARTTSSPGTTAVKTGMSVTPTTTTPATSKNLPTPTATTTTRTSTSLPAPPIAQGTNAIMFQILPIAPASFERRRRSMDPSRGSPSPSSSSRSRSPSPNTNTNTSANINTNTAYNANTNTNTGFTRTTESPDPGLLNAPRMNRRSFPPFDSAHLLPSSASSDALRDFGGIYGWSQEEAAERNREYVEFMKSKGVFVNSLRRSASPATSTSTAGVQS</sequence>
<comment type="caution">
    <text evidence="2">The sequence shown here is derived from an EMBL/GenBank/DDBJ whole genome shotgun (WGS) entry which is preliminary data.</text>
</comment>
<organism evidence="2 3">
    <name type="scientific">Physocladia obscura</name>
    <dbReference type="NCBI Taxonomy" id="109957"/>
    <lineage>
        <taxon>Eukaryota</taxon>
        <taxon>Fungi</taxon>
        <taxon>Fungi incertae sedis</taxon>
        <taxon>Chytridiomycota</taxon>
        <taxon>Chytridiomycota incertae sedis</taxon>
        <taxon>Chytridiomycetes</taxon>
        <taxon>Chytridiales</taxon>
        <taxon>Chytriomycetaceae</taxon>
        <taxon>Physocladia</taxon>
    </lineage>
</organism>
<keyword evidence="3" id="KW-1185">Reference proteome</keyword>
<dbReference type="EMBL" id="JADGJH010000156">
    <property type="protein sequence ID" value="KAJ3135755.1"/>
    <property type="molecule type" value="Genomic_DNA"/>
</dbReference>
<proteinExistence type="predicted"/>
<dbReference type="AlphaFoldDB" id="A0AAD5TD41"/>
<evidence type="ECO:0000256" key="1">
    <source>
        <dbReference type="SAM" id="MobiDB-lite"/>
    </source>
</evidence>
<feature type="compositionally biased region" description="Low complexity" evidence="1">
    <location>
        <begin position="156"/>
        <end position="206"/>
    </location>
</feature>
<feature type="region of interest" description="Disordered" evidence="1">
    <location>
        <begin position="149"/>
        <end position="224"/>
    </location>
</feature>
<dbReference type="Proteomes" id="UP001211907">
    <property type="component" value="Unassembled WGS sequence"/>
</dbReference>
<reference evidence="2" key="1">
    <citation type="submission" date="2020-05" db="EMBL/GenBank/DDBJ databases">
        <title>Phylogenomic resolution of chytrid fungi.</title>
        <authorList>
            <person name="Stajich J.E."/>
            <person name="Amses K."/>
            <person name="Simmons R."/>
            <person name="Seto K."/>
            <person name="Myers J."/>
            <person name="Bonds A."/>
            <person name="Quandt C.A."/>
            <person name="Barry K."/>
            <person name="Liu P."/>
            <person name="Grigoriev I."/>
            <person name="Longcore J.E."/>
            <person name="James T.Y."/>
        </authorList>
    </citation>
    <scope>NUCLEOTIDE SEQUENCE</scope>
    <source>
        <strain evidence="2">JEL0513</strain>
    </source>
</reference>